<keyword evidence="1 4" id="KW-0489">Methyltransferase</keyword>
<sequence>MNITWQAENYKDNFSFVHQYGEDVLNLITGDTKQFVVDLGCGNGVLTQKLSERGFRVLGIDDSSEMLAIARQQYPDLEFLQGNAVNFQLKEKADVIFSNAVFHWIDGNRQEEMLRNLSCQLKPGGQLVCEFGGKGCAEQVHAALEELFRERGLSYLRFFYFPGIGEYTSLMEKCGFKVTYAILFDRPTPQKNENGLEEWIRMFNKKPFENLSEDTVNEIWAQAKQRLQPVLFHDGKWFIDYVRIRIRAVKEPR</sequence>
<gene>
    <name evidence="4" type="ORF">IAB31_00405</name>
</gene>
<dbReference type="InterPro" id="IPR029063">
    <property type="entry name" value="SAM-dependent_MTases_sf"/>
</dbReference>
<dbReference type="Proteomes" id="UP000886757">
    <property type="component" value="Unassembled WGS sequence"/>
</dbReference>
<reference evidence="4" key="1">
    <citation type="submission" date="2020-10" db="EMBL/GenBank/DDBJ databases">
        <authorList>
            <person name="Gilroy R."/>
        </authorList>
    </citation>
    <scope>NUCLEOTIDE SEQUENCE</scope>
    <source>
        <strain evidence="4">ChiSjej4B22-8148</strain>
    </source>
</reference>
<protein>
    <submittedName>
        <fullName evidence="4">Methyltransferase domain-containing protein</fullName>
    </submittedName>
</protein>
<dbReference type="CDD" id="cd02440">
    <property type="entry name" value="AdoMet_MTases"/>
    <property type="match status" value="1"/>
</dbReference>
<evidence type="ECO:0000313" key="5">
    <source>
        <dbReference type="Proteomes" id="UP000886757"/>
    </source>
</evidence>
<dbReference type="AlphaFoldDB" id="A0A9D1A9Q4"/>
<name>A0A9D1A9Q4_9FIRM</name>
<evidence type="ECO:0000256" key="1">
    <source>
        <dbReference type="ARBA" id="ARBA00022603"/>
    </source>
</evidence>
<dbReference type="GO" id="GO:0032259">
    <property type="term" value="P:methylation"/>
    <property type="evidence" value="ECO:0007669"/>
    <property type="project" value="UniProtKB-KW"/>
</dbReference>
<keyword evidence="2" id="KW-0808">Transferase</keyword>
<organism evidence="4 5">
    <name type="scientific">Candidatus Choladousia intestinavium</name>
    <dbReference type="NCBI Taxonomy" id="2840727"/>
    <lineage>
        <taxon>Bacteria</taxon>
        <taxon>Bacillati</taxon>
        <taxon>Bacillota</taxon>
        <taxon>Clostridia</taxon>
        <taxon>Lachnospirales</taxon>
        <taxon>Lachnospiraceae</taxon>
        <taxon>Lachnospiraceae incertae sedis</taxon>
        <taxon>Candidatus Choladousia</taxon>
    </lineage>
</organism>
<proteinExistence type="predicted"/>
<evidence type="ECO:0000259" key="3">
    <source>
        <dbReference type="Pfam" id="PF13649"/>
    </source>
</evidence>
<dbReference type="Gene3D" id="3.40.50.150">
    <property type="entry name" value="Vaccinia Virus protein VP39"/>
    <property type="match status" value="1"/>
</dbReference>
<accession>A0A9D1A9Q4</accession>
<dbReference type="PANTHER" id="PTHR43861:SF1">
    <property type="entry name" value="TRANS-ACONITATE 2-METHYLTRANSFERASE"/>
    <property type="match status" value="1"/>
</dbReference>
<dbReference type="EMBL" id="DVGK01000007">
    <property type="protein sequence ID" value="HIR12370.1"/>
    <property type="molecule type" value="Genomic_DNA"/>
</dbReference>
<feature type="domain" description="Methyltransferase" evidence="3">
    <location>
        <begin position="36"/>
        <end position="125"/>
    </location>
</feature>
<dbReference type="Pfam" id="PF13649">
    <property type="entry name" value="Methyltransf_25"/>
    <property type="match status" value="1"/>
</dbReference>
<evidence type="ECO:0000313" key="4">
    <source>
        <dbReference type="EMBL" id="HIR12370.1"/>
    </source>
</evidence>
<dbReference type="PANTHER" id="PTHR43861">
    <property type="entry name" value="TRANS-ACONITATE 2-METHYLTRANSFERASE-RELATED"/>
    <property type="match status" value="1"/>
</dbReference>
<dbReference type="SUPFAM" id="SSF53335">
    <property type="entry name" value="S-adenosyl-L-methionine-dependent methyltransferases"/>
    <property type="match status" value="1"/>
</dbReference>
<reference evidence="4" key="2">
    <citation type="journal article" date="2021" name="PeerJ">
        <title>Extensive microbial diversity within the chicken gut microbiome revealed by metagenomics and culture.</title>
        <authorList>
            <person name="Gilroy R."/>
            <person name="Ravi A."/>
            <person name="Getino M."/>
            <person name="Pursley I."/>
            <person name="Horton D.L."/>
            <person name="Alikhan N.F."/>
            <person name="Baker D."/>
            <person name="Gharbi K."/>
            <person name="Hall N."/>
            <person name="Watson M."/>
            <person name="Adriaenssens E.M."/>
            <person name="Foster-Nyarko E."/>
            <person name="Jarju S."/>
            <person name="Secka A."/>
            <person name="Antonio M."/>
            <person name="Oren A."/>
            <person name="Chaudhuri R.R."/>
            <person name="La Ragione R."/>
            <person name="Hildebrand F."/>
            <person name="Pallen M.J."/>
        </authorList>
    </citation>
    <scope>NUCLEOTIDE SEQUENCE</scope>
    <source>
        <strain evidence="4">ChiSjej4B22-8148</strain>
    </source>
</reference>
<comment type="caution">
    <text evidence="4">The sequence shown here is derived from an EMBL/GenBank/DDBJ whole genome shotgun (WGS) entry which is preliminary data.</text>
</comment>
<evidence type="ECO:0000256" key="2">
    <source>
        <dbReference type="ARBA" id="ARBA00022679"/>
    </source>
</evidence>
<dbReference type="GO" id="GO:0008168">
    <property type="term" value="F:methyltransferase activity"/>
    <property type="evidence" value="ECO:0007669"/>
    <property type="project" value="UniProtKB-KW"/>
</dbReference>
<dbReference type="InterPro" id="IPR041698">
    <property type="entry name" value="Methyltransf_25"/>
</dbReference>